<dbReference type="Gene3D" id="2.170.120.12">
    <property type="entry name" value="DNA-directed RNA polymerase, insert domain"/>
    <property type="match status" value="1"/>
</dbReference>
<feature type="region of interest" description="Disordered" evidence="7">
    <location>
        <begin position="299"/>
        <end position="340"/>
    </location>
</feature>
<dbReference type="PANTHER" id="PTHR11800:SF2">
    <property type="entry name" value="DNA-DIRECTED RNA POLYMERASE II SUBUNIT RPB3"/>
    <property type="match status" value="1"/>
</dbReference>
<dbReference type="SUPFAM" id="SSF56553">
    <property type="entry name" value="Insert subdomain of RNA polymerase alpha subunit"/>
    <property type="match status" value="1"/>
</dbReference>
<keyword evidence="10" id="KW-1185">Reference proteome</keyword>
<evidence type="ECO:0000256" key="5">
    <source>
        <dbReference type="ARBA" id="ARBA00025804"/>
    </source>
</evidence>
<dbReference type="PANTHER" id="PTHR11800">
    <property type="entry name" value="DNA-DIRECTED RNA POLYMERASE"/>
    <property type="match status" value="1"/>
</dbReference>
<dbReference type="InterPro" id="IPR011263">
    <property type="entry name" value="DNA-dir_RNA_pol_RpoA/D/Rpb3"/>
</dbReference>
<evidence type="ECO:0000259" key="8">
    <source>
        <dbReference type="SMART" id="SM00662"/>
    </source>
</evidence>
<dbReference type="PROSITE" id="PS00446">
    <property type="entry name" value="RNA_POL_D_30KD"/>
    <property type="match status" value="1"/>
</dbReference>
<dbReference type="STRING" id="578462.A0A0L0T032"/>
<dbReference type="OrthoDB" id="270173at2759"/>
<dbReference type="OMA" id="PPILICK"/>
<dbReference type="SMART" id="SM00662">
    <property type="entry name" value="RPOLD"/>
    <property type="match status" value="1"/>
</dbReference>
<sequence length="340" mass="36950">MYSTKGPKVTVRDYQEGEISLILEDTDLSMANAIRRVMIAEVPTMAIDLVEIESNTSVLVDEFLAHRLGLIPLYSERAKHMKYTRDCVCDSYCDECSVTLMLNKRCTTNETMEVTSRDLMVVGHDQSIRPVEFGDDGILICKLARGQELRLRCIAKKGTGKEHAKWIPVAAAPFEYDPHNKLRHTSLWVEENAATEWPKSKNADLEEVPREGEPFDYTAEPTRFYMGIEAVGSMPADMIFTDALGVLNAKLAGLLVELNRADDMGAGAPVAAAAGPIGGYTGGYDGGYAAPAANGSQWTARTPAVQSGTGAGQWQSSAWSGSQSSGDQWGASRMSGPQWG</sequence>
<reference evidence="9 10" key="1">
    <citation type="submission" date="2009-11" db="EMBL/GenBank/DDBJ databases">
        <title>Annotation of Allomyces macrogynus ATCC 38327.</title>
        <authorList>
            <consortium name="The Broad Institute Genome Sequencing Platform"/>
            <person name="Russ C."/>
            <person name="Cuomo C."/>
            <person name="Burger G."/>
            <person name="Gray M.W."/>
            <person name="Holland P.W.H."/>
            <person name="King N."/>
            <person name="Lang F.B.F."/>
            <person name="Roger A.J."/>
            <person name="Ruiz-Trillo I."/>
            <person name="Young S.K."/>
            <person name="Zeng Q."/>
            <person name="Gargeya S."/>
            <person name="Fitzgerald M."/>
            <person name="Haas B."/>
            <person name="Abouelleil A."/>
            <person name="Alvarado L."/>
            <person name="Arachchi H.M."/>
            <person name="Berlin A."/>
            <person name="Chapman S.B."/>
            <person name="Gearin G."/>
            <person name="Goldberg J."/>
            <person name="Griggs A."/>
            <person name="Gujja S."/>
            <person name="Hansen M."/>
            <person name="Heiman D."/>
            <person name="Howarth C."/>
            <person name="Larimer J."/>
            <person name="Lui A."/>
            <person name="MacDonald P.J.P."/>
            <person name="McCowen C."/>
            <person name="Montmayeur A."/>
            <person name="Murphy C."/>
            <person name="Neiman D."/>
            <person name="Pearson M."/>
            <person name="Priest M."/>
            <person name="Roberts A."/>
            <person name="Saif S."/>
            <person name="Shea T."/>
            <person name="Sisk P."/>
            <person name="Stolte C."/>
            <person name="Sykes S."/>
            <person name="Wortman J."/>
            <person name="Nusbaum C."/>
            <person name="Birren B."/>
        </authorList>
    </citation>
    <scope>NUCLEOTIDE SEQUENCE [LARGE SCALE GENOMIC DNA]</scope>
    <source>
        <strain evidence="9 10">ATCC 38327</strain>
    </source>
</reference>
<evidence type="ECO:0000256" key="1">
    <source>
        <dbReference type="ARBA" id="ARBA00004123"/>
    </source>
</evidence>
<dbReference type="GO" id="GO:0046983">
    <property type="term" value="F:protein dimerization activity"/>
    <property type="evidence" value="ECO:0007669"/>
    <property type="project" value="InterPro"/>
</dbReference>
<evidence type="ECO:0000256" key="7">
    <source>
        <dbReference type="SAM" id="MobiDB-lite"/>
    </source>
</evidence>
<dbReference type="eggNOG" id="KOG1522">
    <property type="taxonomic scope" value="Eukaryota"/>
</dbReference>
<dbReference type="InterPro" id="IPR036603">
    <property type="entry name" value="RBP11-like"/>
</dbReference>
<dbReference type="InterPro" id="IPR022842">
    <property type="entry name" value="RNAP_Rpo3/Rpb3/RPAC1"/>
</dbReference>
<protein>
    <recommendedName>
        <fullName evidence="6">DNA-directed RNA polymerase II subunit RPB3</fullName>
    </recommendedName>
</protein>
<dbReference type="Proteomes" id="UP000054350">
    <property type="component" value="Unassembled WGS sequence"/>
</dbReference>
<feature type="domain" description="DNA-directed RNA polymerase RpoA/D/Rpb3-type" evidence="8">
    <location>
        <begin position="18"/>
        <end position="257"/>
    </location>
</feature>
<evidence type="ECO:0000256" key="3">
    <source>
        <dbReference type="ARBA" id="ARBA00023163"/>
    </source>
</evidence>
<dbReference type="Gene3D" id="3.30.1360.10">
    <property type="entry name" value="RNA polymerase, RBP11-like subunit"/>
    <property type="match status" value="1"/>
</dbReference>
<keyword evidence="3" id="KW-0804">Transcription</keyword>
<gene>
    <name evidence="9" type="ORF">AMAG_13278</name>
</gene>
<feature type="compositionally biased region" description="Low complexity" evidence="7">
    <location>
        <begin position="312"/>
        <end position="332"/>
    </location>
</feature>
<keyword evidence="4" id="KW-0539">Nucleus</keyword>
<dbReference type="GO" id="GO:0006366">
    <property type="term" value="P:transcription by RNA polymerase II"/>
    <property type="evidence" value="ECO:0007669"/>
    <property type="project" value="TreeGrafter"/>
</dbReference>
<evidence type="ECO:0000313" key="10">
    <source>
        <dbReference type="Proteomes" id="UP000054350"/>
    </source>
</evidence>
<dbReference type="InterPro" id="IPR050518">
    <property type="entry name" value="Rpo3/RPB3_RNA_Pol_subunit"/>
</dbReference>
<dbReference type="SUPFAM" id="SSF55257">
    <property type="entry name" value="RBP11-like subunits of RNA polymerase"/>
    <property type="match status" value="1"/>
</dbReference>
<dbReference type="CDD" id="cd07031">
    <property type="entry name" value="RNAP_II_RPB3"/>
    <property type="match status" value="1"/>
</dbReference>
<dbReference type="AlphaFoldDB" id="A0A0L0T032"/>
<dbReference type="NCBIfam" id="NF001988">
    <property type="entry name" value="PRK00783.1"/>
    <property type="match status" value="1"/>
</dbReference>
<feature type="compositionally biased region" description="Polar residues" evidence="7">
    <location>
        <begin position="299"/>
        <end position="308"/>
    </location>
</feature>
<dbReference type="GO" id="GO:0003899">
    <property type="term" value="F:DNA-directed RNA polymerase activity"/>
    <property type="evidence" value="ECO:0007669"/>
    <property type="project" value="InterPro"/>
</dbReference>
<evidence type="ECO:0000256" key="6">
    <source>
        <dbReference type="ARBA" id="ARBA00072506"/>
    </source>
</evidence>
<dbReference type="VEuPathDB" id="FungiDB:AMAG_13278"/>
<dbReference type="GO" id="GO:0005665">
    <property type="term" value="C:RNA polymerase II, core complex"/>
    <property type="evidence" value="ECO:0007669"/>
    <property type="project" value="TreeGrafter"/>
</dbReference>
<proteinExistence type="inferred from homology"/>
<dbReference type="EMBL" id="GG745355">
    <property type="protein sequence ID" value="KNE68107.1"/>
    <property type="molecule type" value="Genomic_DNA"/>
</dbReference>
<dbReference type="InterPro" id="IPR011262">
    <property type="entry name" value="DNA-dir_RNA_pol_insert"/>
</dbReference>
<dbReference type="InterPro" id="IPR036643">
    <property type="entry name" value="RNApol_insert_sf"/>
</dbReference>
<dbReference type="FunFam" id="2.170.120.12:FF:000002">
    <property type="entry name" value="DNA-directed RNA polymerase II subunit RPB3"/>
    <property type="match status" value="1"/>
</dbReference>
<reference evidence="10" key="2">
    <citation type="submission" date="2009-11" db="EMBL/GenBank/DDBJ databases">
        <title>The Genome Sequence of Allomyces macrogynus strain ATCC 38327.</title>
        <authorList>
            <consortium name="The Broad Institute Genome Sequencing Platform"/>
            <person name="Russ C."/>
            <person name="Cuomo C."/>
            <person name="Shea T."/>
            <person name="Young S.K."/>
            <person name="Zeng Q."/>
            <person name="Koehrsen M."/>
            <person name="Haas B."/>
            <person name="Borodovsky M."/>
            <person name="Guigo R."/>
            <person name="Alvarado L."/>
            <person name="Berlin A."/>
            <person name="Borenstein D."/>
            <person name="Chen Z."/>
            <person name="Engels R."/>
            <person name="Freedman E."/>
            <person name="Gellesch M."/>
            <person name="Goldberg J."/>
            <person name="Griggs A."/>
            <person name="Gujja S."/>
            <person name="Heiman D."/>
            <person name="Hepburn T."/>
            <person name="Howarth C."/>
            <person name="Jen D."/>
            <person name="Larson L."/>
            <person name="Lewis B."/>
            <person name="Mehta T."/>
            <person name="Park D."/>
            <person name="Pearson M."/>
            <person name="Roberts A."/>
            <person name="Saif S."/>
            <person name="Shenoy N."/>
            <person name="Sisk P."/>
            <person name="Stolte C."/>
            <person name="Sykes S."/>
            <person name="Walk T."/>
            <person name="White J."/>
            <person name="Yandava C."/>
            <person name="Burger G."/>
            <person name="Gray M.W."/>
            <person name="Holland P.W.H."/>
            <person name="King N."/>
            <person name="Lang F.B.F."/>
            <person name="Roger A.J."/>
            <person name="Ruiz-Trillo I."/>
            <person name="Lander E."/>
            <person name="Nusbaum C."/>
        </authorList>
    </citation>
    <scope>NUCLEOTIDE SEQUENCE [LARGE SCALE GENOMIC DNA]</scope>
    <source>
        <strain evidence="10">ATCC 38327</strain>
    </source>
</reference>
<dbReference type="HAMAP" id="MF_00320">
    <property type="entry name" value="RNApol_arch_Rpo3"/>
    <property type="match status" value="1"/>
</dbReference>
<accession>A0A0L0T032</accession>
<dbReference type="Pfam" id="PF01000">
    <property type="entry name" value="RNA_pol_A_bac"/>
    <property type="match status" value="1"/>
</dbReference>
<dbReference type="InterPro" id="IPR001514">
    <property type="entry name" value="DNA-dir_RNA_pol_30-40kDasu_CS"/>
</dbReference>
<dbReference type="GO" id="GO:0003677">
    <property type="term" value="F:DNA binding"/>
    <property type="evidence" value="ECO:0007669"/>
    <property type="project" value="InterPro"/>
</dbReference>
<dbReference type="Pfam" id="PF01193">
    <property type="entry name" value="RNA_pol_L"/>
    <property type="match status" value="1"/>
</dbReference>
<evidence type="ECO:0000256" key="2">
    <source>
        <dbReference type="ARBA" id="ARBA00022478"/>
    </source>
</evidence>
<name>A0A0L0T032_ALLM3</name>
<organism evidence="9 10">
    <name type="scientific">Allomyces macrogynus (strain ATCC 38327)</name>
    <name type="common">Allomyces javanicus var. macrogynus</name>
    <dbReference type="NCBI Taxonomy" id="578462"/>
    <lineage>
        <taxon>Eukaryota</taxon>
        <taxon>Fungi</taxon>
        <taxon>Fungi incertae sedis</taxon>
        <taxon>Blastocladiomycota</taxon>
        <taxon>Blastocladiomycetes</taxon>
        <taxon>Blastocladiales</taxon>
        <taxon>Blastocladiaceae</taxon>
        <taxon>Allomyces</taxon>
    </lineage>
</organism>
<comment type="subcellular location">
    <subcellularLocation>
        <location evidence="1">Nucleus</location>
    </subcellularLocation>
</comment>
<comment type="similarity">
    <text evidence="5">Belongs to the archaeal Rpo3/eukaryotic RPB3 RNA polymerase subunit family.</text>
</comment>
<keyword evidence="2" id="KW-0240">DNA-directed RNA polymerase</keyword>
<evidence type="ECO:0000313" key="9">
    <source>
        <dbReference type="EMBL" id="KNE68107.1"/>
    </source>
</evidence>
<evidence type="ECO:0000256" key="4">
    <source>
        <dbReference type="ARBA" id="ARBA00023242"/>
    </source>
</evidence>